<reference evidence="2" key="1">
    <citation type="journal article" date="2019" name="Int. J. Syst. Evol. Microbiol.">
        <title>The Global Catalogue of Microorganisms (GCM) 10K type strain sequencing project: providing services to taxonomists for standard genome sequencing and annotation.</title>
        <authorList>
            <consortium name="The Broad Institute Genomics Platform"/>
            <consortium name="The Broad Institute Genome Sequencing Center for Infectious Disease"/>
            <person name="Wu L."/>
            <person name="Ma J."/>
        </authorList>
    </citation>
    <scope>NUCLEOTIDE SEQUENCE [LARGE SCALE GENOMIC DNA]</scope>
    <source>
        <strain evidence="2">CGMCC 1.15461</strain>
    </source>
</reference>
<dbReference type="Proteomes" id="UP000615760">
    <property type="component" value="Unassembled WGS sequence"/>
</dbReference>
<gene>
    <name evidence="1" type="ORF">GCM10007424_00530</name>
</gene>
<dbReference type="EMBL" id="BMJE01000001">
    <property type="protein sequence ID" value="GGB64525.1"/>
    <property type="molecule type" value="Genomic_DNA"/>
</dbReference>
<protein>
    <submittedName>
        <fullName evidence="1">Uncharacterized protein</fullName>
    </submittedName>
</protein>
<evidence type="ECO:0000313" key="1">
    <source>
        <dbReference type="EMBL" id="GGB64525.1"/>
    </source>
</evidence>
<organism evidence="1 2">
    <name type="scientific">Flavobacterium suaedae</name>
    <dbReference type="NCBI Taxonomy" id="1767027"/>
    <lineage>
        <taxon>Bacteria</taxon>
        <taxon>Pseudomonadati</taxon>
        <taxon>Bacteroidota</taxon>
        <taxon>Flavobacteriia</taxon>
        <taxon>Flavobacteriales</taxon>
        <taxon>Flavobacteriaceae</taxon>
        <taxon>Flavobacterium</taxon>
    </lineage>
</organism>
<sequence length="389" mass="45986">MLYSVVICDLIYKLEELRDVYNDSTAKKILIEIEGLQKANPKSSDWENKLVEMIADRTKLLEISDVENINQLQKHRHLSAHPVLNQTSLLFKPNKENVKSHIINMLSGVLTKPPILSTKIFSELVNDLATNRDRFSEDKDLKRFLSAKYFKNLRQETLDDIFKKIWKLVFKLENEECDLNREINYRTINIIFALNPPEILKLLKTEEAHFDGILPKVCTNYFFNFLFDNPKAYNVLSELNKAHVDHEIENSLEFKFLSWFKFDSIMEYHEFILSEINDGGTFYLPMEIIHKLKELYKDFNMKEKFLDLYIAIFAKSNLFDTADRNFNQLIQPYLEDFSEGQLQNIVYAINNNGQLHNRGLARYSNRLVKAELDRKITDFKYSDLYNFRT</sequence>
<accession>A0ABQ1JBN5</accession>
<name>A0ABQ1JBN5_9FLAO</name>
<evidence type="ECO:0000313" key="2">
    <source>
        <dbReference type="Proteomes" id="UP000615760"/>
    </source>
</evidence>
<comment type="caution">
    <text evidence="1">The sequence shown here is derived from an EMBL/GenBank/DDBJ whole genome shotgun (WGS) entry which is preliminary data.</text>
</comment>
<keyword evidence="2" id="KW-1185">Reference proteome</keyword>
<proteinExistence type="predicted"/>